<evidence type="ECO:0000256" key="10">
    <source>
        <dbReference type="ARBA" id="ARBA00022723"/>
    </source>
</evidence>
<keyword evidence="14" id="KW-0408">Iron</keyword>
<dbReference type="InterPro" id="IPR036890">
    <property type="entry name" value="HATPase_C_sf"/>
</dbReference>
<comment type="subcellular location">
    <subcellularLocation>
        <location evidence="3">Cytoplasm</location>
    </subcellularLocation>
</comment>
<dbReference type="GO" id="GO:0016301">
    <property type="term" value="F:kinase activity"/>
    <property type="evidence" value="ECO:0007669"/>
    <property type="project" value="UniProtKB-KW"/>
</dbReference>
<reference evidence="22 23" key="1">
    <citation type="submission" date="2021-01" db="EMBL/GenBank/DDBJ databases">
        <title>WGS of actinomycetes isolated from Thailand.</title>
        <authorList>
            <person name="Thawai C."/>
        </authorList>
    </citation>
    <scope>NUCLEOTIDE SEQUENCE [LARGE SCALE GENOMIC DNA]</scope>
    <source>
        <strain evidence="22 23">LPG 2</strain>
    </source>
</reference>
<keyword evidence="20" id="KW-1133">Transmembrane helix</keyword>
<proteinExistence type="predicted"/>
<evidence type="ECO:0000256" key="7">
    <source>
        <dbReference type="ARBA" id="ARBA00022490"/>
    </source>
</evidence>
<keyword evidence="9" id="KW-0808">Transferase</keyword>
<dbReference type="EC" id="2.7.13.3" evidence="4"/>
<dbReference type="EMBL" id="JAERRJ010000007">
    <property type="protein sequence ID" value="MBL1076605.1"/>
    <property type="molecule type" value="Genomic_DNA"/>
</dbReference>
<evidence type="ECO:0000256" key="2">
    <source>
        <dbReference type="ARBA" id="ARBA00001966"/>
    </source>
</evidence>
<comment type="caution">
    <text evidence="22">The sequence shown here is derived from an EMBL/GenBank/DDBJ whole genome shotgun (WGS) entry which is preliminary data.</text>
</comment>
<dbReference type="PRINTS" id="PR00344">
    <property type="entry name" value="BCTRLSENSOR"/>
</dbReference>
<evidence type="ECO:0000259" key="21">
    <source>
        <dbReference type="PROSITE" id="PS50109"/>
    </source>
</evidence>
<dbReference type="SUPFAM" id="SSF55874">
    <property type="entry name" value="ATPase domain of HSP90 chaperone/DNA topoisomerase II/histidine kinase"/>
    <property type="match status" value="1"/>
</dbReference>
<keyword evidence="23" id="KW-1185">Reference proteome</keyword>
<dbReference type="InterPro" id="IPR004358">
    <property type="entry name" value="Sig_transdc_His_kin-like_C"/>
</dbReference>
<dbReference type="PANTHER" id="PTHR24421">
    <property type="entry name" value="NITRATE/NITRITE SENSOR PROTEIN NARX-RELATED"/>
    <property type="match status" value="1"/>
</dbReference>
<name>A0ABS1M990_9NOCA</name>
<protein>
    <recommendedName>
        <fullName evidence="5">Oxygen sensor histidine kinase NreB</fullName>
        <ecNumber evidence="4">2.7.13.3</ecNumber>
    </recommendedName>
    <alternativeName>
        <fullName evidence="18">Nitrogen regulation protein B</fullName>
    </alternativeName>
</protein>
<feature type="transmembrane region" description="Helical" evidence="20">
    <location>
        <begin position="6"/>
        <end position="28"/>
    </location>
</feature>
<keyword evidence="10" id="KW-0479">Metal-binding</keyword>
<dbReference type="InterPro" id="IPR005467">
    <property type="entry name" value="His_kinase_dom"/>
</dbReference>
<keyword evidence="15" id="KW-0902">Two-component regulatory system</keyword>
<evidence type="ECO:0000256" key="8">
    <source>
        <dbReference type="ARBA" id="ARBA00022553"/>
    </source>
</evidence>
<feature type="transmembrane region" description="Helical" evidence="20">
    <location>
        <begin position="62"/>
        <end position="80"/>
    </location>
</feature>
<keyword evidence="6" id="KW-0004">4Fe-4S</keyword>
<keyword evidence="7" id="KW-0963">Cytoplasm</keyword>
<feature type="region of interest" description="Disordered" evidence="19">
    <location>
        <begin position="360"/>
        <end position="413"/>
    </location>
</feature>
<dbReference type="Proteomes" id="UP000602198">
    <property type="component" value="Unassembled WGS sequence"/>
</dbReference>
<comment type="cofactor">
    <cofactor evidence="2">
        <name>[4Fe-4S] cluster</name>
        <dbReference type="ChEBI" id="CHEBI:49883"/>
    </cofactor>
</comment>
<feature type="transmembrane region" description="Helical" evidence="20">
    <location>
        <begin position="87"/>
        <end position="107"/>
    </location>
</feature>
<dbReference type="InterPro" id="IPR003594">
    <property type="entry name" value="HATPase_dom"/>
</dbReference>
<evidence type="ECO:0000256" key="13">
    <source>
        <dbReference type="ARBA" id="ARBA00022840"/>
    </source>
</evidence>
<sequence length="413" mass="43879">MLWLRPNWWTVTVIAMLLVDGLILAGLLRLVRDGRFATAVTTIAVLVWVSSIASSYLTPSTLSLHLVMALLPAIFVVPYVARRRLPWFAGVTVVSVVASALVAIPVMEYPPLPARYAMLAGLAAVAILIMLVLWHTADTLGTVARSARSNAQALTSSQRLLAERAEQLAASRARLVEATDAERRRLERDLHDGAQQHLVAVAVTLQLARHWANPECEQLLGEAGELLQTAIAEIRRLAHGLYPVLLAQGGLRAALPAAAARCPIPVEVHTEELGRYRTEIETAVYYCCLEALQNAAKHGGPHARVSVTARQDARTLTVIVADTGYGFDSATTGSGAGLTNMTDRLAVIGGTLSVRSAPGAGTRVTATVPARPLESAGRTGESAGAPQSGPPAAAQPRYWSSEEIGRITGNSPV</sequence>
<evidence type="ECO:0000256" key="6">
    <source>
        <dbReference type="ARBA" id="ARBA00022485"/>
    </source>
</evidence>
<evidence type="ECO:0000256" key="4">
    <source>
        <dbReference type="ARBA" id="ARBA00012438"/>
    </source>
</evidence>
<gene>
    <name evidence="22" type="ORF">JK358_19590</name>
</gene>
<dbReference type="InterPro" id="IPR011712">
    <property type="entry name" value="Sig_transdc_His_kin_sub3_dim/P"/>
</dbReference>
<keyword evidence="20" id="KW-0812">Transmembrane</keyword>
<dbReference type="Pfam" id="PF02518">
    <property type="entry name" value="HATPase_c"/>
    <property type="match status" value="1"/>
</dbReference>
<dbReference type="Pfam" id="PF07730">
    <property type="entry name" value="HisKA_3"/>
    <property type="match status" value="1"/>
</dbReference>
<feature type="compositionally biased region" description="Low complexity" evidence="19">
    <location>
        <begin position="382"/>
        <end position="396"/>
    </location>
</feature>
<keyword evidence="12 22" id="KW-0418">Kinase</keyword>
<evidence type="ECO:0000313" key="23">
    <source>
        <dbReference type="Proteomes" id="UP000602198"/>
    </source>
</evidence>
<comment type="function">
    <text evidence="17">Member of the two-component regulatory system NreB/NreC involved in the control of dissimilatory nitrate/nitrite reduction in response to oxygen. NreB functions as a direct oxygen sensor histidine kinase which is autophosphorylated, in the absence of oxygen, probably at the conserved histidine residue, and transfers its phosphate group probably to a conserved aspartate residue of NreC. NreB/NreC activates the expression of the nitrate (narGHJI) and nitrite (nir) reductase operons, as well as the putative nitrate transporter gene narT.</text>
</comment>
<dbReference type="InterPro" id="IPR050482">
    <property type="entry name" value="Sensor_HK_TwoCompSys"/>
</dbReference>
<dbReference type="SMART" id="SM00387">
    <property type="entry name" value="HATPase_c"/>
    <property type="match status" value="1"/>
</dbReference>
<evidence type="ECO:0000256" key="11">
    <source>
        <dbReference type="ARBA" id="ARBA00022741"/>
    </source>
</evidence>
<evidence type="ECO:0000256" key="12">
    <source>
        <dbReference type="ARBA" id="ARBA00022777"/>
    </source>
</evidence>
<feature type="domain" description="Histidine kinase" evidence="21">
    <location>
        <begin position="290"/>
        <end position="372"/>
    </location>
</feature>
<evidence type="ECO:0000256" key="3">
    <source>
        <dbReference type="ARBA" id="ARBA00004496"/>
    </source>
</evidence>
<evidence type="ECO:0000256" key="20">
    <source>
        <dbReference type="SAM" id="Phobius"/>
    </source>
</evidence>
<feature type="transmembrane region" description="Helical" evidence="20">
    <location>
        <begin position="113"/>
        <end position="134"/>
    </location>
</feature>
<dbReference type="PROSITE" id="PS50109">
    <property type="entry name" value="HIS_KIN"/>
    <property type="match status" value="1"/>
</dbReference>
<keyword evidence="13" id="KW-0067">ATP-binding</keyword>
<evidence type="ECO:0000313" key="22">
    <source>
        <dbReference type="EMBL" id="MBL1076605.1"/>
    </source>
</evidence>
<evidence type="ECO:0000256" key="18">
    <source>
        <dbReference type="ARBA" id="ARBA00030800"/>
    </source>
</evidence>
<comment type="catalytic activity">
    <reaction evidence="1">
        <text>ATP + protein L-histidine = ADP + protein N-phospho-L-histidine.</text>
        <dbReference type="EC" id="2.7.13.3"/>
    </reaction>
</comment>
<evidence type="ECO:0000256" key="1">
    <source>
        <dbReference type="ARBA" id="ARBA00000085"/>
    </source>
</evidence>
<evidence type="ECO:0000256" key="5">
    <source>
        <dbReference type="ARBA" id="ARBA00017322"/>
    </source>
</evidence>
<keyword evidence="8" id="KW-0597">Phosphoprotein</keyword>
<keyword evidence="20" id="KW-0472">Membrane</keyword>
<keyword evidence="16" id="KW-0411">Iron-sulfur</keyword>
<keyword evidence="11" id="KW-0547">Nucleotide-binding</keyword>
<evidence type="ECO:0000256" key="17">
    <source>
        <dbReference type="ARBA" id="ARBA00024827"/>
    </source>
</evidence>
<organism evidence="22 23">
    <name type="scientific">Nocardia acididurans</name>
    <dbReference type="NCBI Taxonomy" id="2802282"/>
    <lineage>
        <taxon>Bacteria</taxon>
        <taxon>Bacillati</taxon>
        <taxon>Actinomycetota</taxon>
        <taxon>Actinomycetes</taxon>
        <taxon>Mycobacteriales</taxon>
        <taxon>Nocardiaceae</taxon>
        <taxon>Nocardia</taxon>
    </lineage>
</organism>
<evidence type="ECO:0000256" key="9">
    <source>
        <dbReference type="ARBA" id="ARBA00022679"/>
    </source>
</evidence>
<dbReference type="Gene3D" id="1.20.5.1930">
    <property type="match status" value="1"/>
</dbReference>
<evidence type="ECO:0000256" key="16">
    <source>
        <dbReference type="ARBA" id="ARBA00023014"/>
    </source>
</evidence>
<evidence type="ECO:0000256" key="15">
    <source>
        <dbReference type="ARBA" id="ARBA00023012"/>
    </source>
</evidence>
<accession>A0ABS1M990</accession>
<dbReference type="CDD" id="cd16917">
    <property type="entry name" value="HATPase_UhpB-NarQ-NarX-like"/>
    <property type="match status" value="1"/>
</dbReference>
<evidence type="ECO:0000256" key="19">
    <source>
        <dbReference type="SAM" id="MobiDB-lite"/>
    </source>
</evidence>
<dbReference type="PANTHER" id="PTHR24421:SF10">
    <property type="entry name" value="NITRATE_NITRITE SENSOR PROTEIN NARQ"/>
    <property type="match status" value="1"/>
</dbReference>
<dbReference type="Gene3D" id="3.30.565.10">
    <property type="entry name" value="Histidine kinase-like ATPase, C-terminal domain"/>
    <property type="match status" value="1"/>
</dbReference>
<evidence type="ECO:0000256" key="14">
    <source>
        <dbReference type="ARBA" id="ARBA00023004"/>
    </source>
</evidence>
<feature type="transmembrane region" description="Helical" evidence="20">
    <location>
        <begin position="35"/>
        <end position="56"/>
    </location>
</feature>